<feature type="transmembrane region" description="Helical" evidence="6">
    <location>
        <begin position="460"/>
        <end position="479"/>
    </location>
</feature>
<dbReference type="InterPro" id="IPR036259">
    <property type="entry name" value="MFS_trans_sf"/>
</dbReference>
<feature type="transmembrane region" description="Helical" evidence="6">
    <location>
        <begin position="65"/>
        <end position="81"/>
    </location>
</feature>
<keyword evidence="4 6" id="KW-0472">Membrane</keyword>
<dbReference type="GO" id="GO:0020037">
    <property type="term" value="F:heme binding"/>
    <property type="evidence" value="ECO:0007669"/>
    <property type="project" value="TreeGrafter"/>
</dbReference>
<feature type="compositionally biased region" description="Basic and acidic residues" evidence="5">
    <location>
        <begin position="1"/>
        <end position="10"/>
    </location>
</feature>
<feature type="region of interest" description="Disordered" evidence="5">
    <location>
        <begin position="1"/>
        <end position="49"/>
    </location>
</feature>
<feature type="transmembrane region" description="Helical" evidence="6">
    <location>
        <begin position="230"/>
        <end position="254"/>
    </location>
</feature>
<evidence type="ECO:0000256" key="6">
    <source>
        <dbReference type="SAM" id="Phobius"/>
    </source>
</evidence>
<feature type="transmembrane region" description="Helical" evidence="6">
    <location>
        <begin position="369"/>
        <end position="390"/>
    </location>
</feature>
<accession>A0A6F9DDI3</accession>
<gene>
    <name evidence="7" type="primary">Flvcr2-004</name>
</gene>
<dbReference type="PANTHER" id="PTHR10924">
    <property type="entry name" value="MAJOR FACILITATOR SUPERFAMILY PROTEIN-RELATED"/>
    <property type="match status" value="1"/>
</dbReference>
<dbReference type="Gene3D" id="1.20.1250.20">
    <property type="entry name" value="MFS general substrate transporter like domains"/>
    <property type="match status" value="1"/>
</dbReference>
<evidence type="ECO:0000256" key="3">
    <source>
        <dbReference type="ARBA" id="ARBA00022989"/>
    </source>
</evidence>
<evidence type="ECO:0000313" key="7">
    <source>
        <dbReference type="EMBL" id="CAB3246494.1"/>
    </source>
</evidence>
<keyword evidence="3 6" id="KW-1133">Transmembrane helix</keyword>
<feature type="transmembrane region" description="Helical" evidence="6">
    <location>
        <begin position="132"/>
        <end position="154"/>
    </location>
</feature>
<dbReference type="InterPro" id="IPR011701">
    <property type="entry name" value="MFS"/>
</dbReference>
<dbReference type="EMBL" id="LR785218">
    <property type="protein sequence ID" value="CAB3246494.1"/>
    <property type="molecule type" value="mRNA"/>
</dbReference>
<dbReference type="InterPro" id="IPR049680">
    <property type="entry name" value="FLVCR1-2_SLC49-like"/>
</dbReference>
<feature type="compositionally biased region" description="Low complexity" evidence="5">
    <location>
        <begin position="18"/>
        <end position="37"/>
    </location>
</feature>
<dbReference type="Pfam" id="PF07690">
    <property type="entry name" value="MFS_1"/>
    <property type="match status" value="1"/>
</dbReference>
<dbReference type="GO" id="GO:0015232">
    <property type="term" value="F:heme transmembrane transporter activity"/>
    <property type="evidence" value="ECO:0007669"/>
    <property type="project" value="TreeGrafter"/>
</dbReference>
<keyword evidence="7" id="KW-0675">Receptor</keyword>
<feature type="transmembrane region" description="Helical" evidence="6">
    <location>
        <begin position="300"/>
        <end position="324"/>
    </location>
</feature>
<organism evidence="7">
    <name type="scientific">Phallusia mammillata</name>
    <dbReference type="NCBI Taxonomy" id="59560"/>
    <lineage>
        <taxon>Eukaryota</taxon>
        <taxon>Metazoa</taxon>
        <taxon>Chordata</taxon>
        <taxon>Tunicata</taxon>
        <taxon>Ascidiacea</taxon>
        <taxon>Phlebobranchia</taxon>
        <taxon>Ascidiidae</taxon>
        <taxon>Phallusia</taxon>
    </lineage>
</organism>
<dbReference type="SUPFAM" id="SSF103473">
    <property type="entry name" value="MFS general substrate transporter"/>
    <property type="match status" value="1"/>
</dbReference>
<feature type="transmembrane region" description="Helical" evidence="6">
    <location>
        <begin position="336"/>
        <end position="357"/>
    </location>
</feature>
<evidence type="ECO:0000256" key="1">
    <source>
        <dbReference type="ARBA" id="ARBA00004141"/>
    </source>
</evidence>
<dbReference type="AlphaFoldDB" id="A0A6F9DDI3"/>
<evidence type="ECO:0000256" key="5">
    <source>
        <dbReference type="SAM" id="MobiDB-lite"/>
    </source>
</evidence>
<keyword evidence="2 6" id="KW-0812">Transmembrane</keyword>
<protein>
    <submittedName>
        <fullName evidence="7">Feline leukemia virus subgroup C receptor-related protein 2-like</fullName>
    </submittedName>
</protein>
<dbReference type="GO" id="GO:0097037">
    <property type="term" value="P:heme export"/>
    <property type="evidence" value="ECO:0007669"/>
    <property type="project" value="TreeGrafter"/>
</dbReference>
<feature type="transmembrane region" description="Helical" evidence="6">
    <location>
        <begin position="101"/>
        <end position="120"/>
    </location>
</feature>
<feature type="transmembrane region" description="Helical" evidence="6">
    <location>
        <begin position="427"/>
        <end position="448"/>
    </location>
</feature>
<name>A0A6F9DDI3_9ASCI</name>
<dbReference type="GO" id="GO:0016020">
    <property type="term" value="C:membrane"/>
    <property type="evidence" value="ECO:0007669"/>
    <property type="project" value="UniProtKB-SubCell"/>
</dbReference>
<feature type="transmembrane region" description="Helical" evidence="6">
    <location>
        <begin position="396"/>
        <end position="415"/>
    </location>
</feature>
<evidence type="ECO:0000256" key="4">
    <source>
        <dbReference type="ARBA" id="ARBA00023136"/>
    </source>
</evidence>
<proteinExistence type="evidence at transcript level"/>
<reference evidence="7" key="1">
    <citation type="submission" date="2020-04" db="EMBL/GenBank/DDBJ databases">
        <authorList>
            <person name="Neveu A P."/>
        </authorList>
    </citation>
    <scope>NUCLEOTIDE SEQUENCE</scope>
    <source>
        <tissue evidence="7">Whole embryo</tissue>
    </source>
</reference>
<dbReference type="PANTHER" id="PTHR10924:SF4">
    <property type="entry name" value="GH15861P"/>
    <property type="match status" value="1"/>
</dbReference>
<sequence length="507" mass="55803">MVQDQVKDHMATSSPNKTSSGEISSSTSPTLSSASTSKQMKDPLSELDSDSDEEALPVKLYTRRWVVLAIAAFSISMRGYNQSCFGVINNIYAEYFGVMPWQIDWFVVIQSVIFLFMSLPMTLVTKRLNYKLSICFITSSLTIGFAVTACGITTNEMGYGVVLGGQAVMGFSNILSWSIQPATAALWFSSSEVAIAIAVQVVARGIGEALGCIVPPLVANEKSTHDQVKYGLLSMFIGLGSFAFLLFVLCLTIVKKRPPLPPSVAQAKLQAIKREPQDFKTSMSKFYATIKTLFKDKNFVTVWFVFGAINPVLRTSNILLTSMLRGHFKLHSDLNFQVGIVLMVAWFMYTVGGFISGPLISKTRRYKEIVLANVILICITCIMLTIGIIFNSIYLVYFSVAAQGLFLGLANASIFELLIEVTYPQPAMFVTMLAIVIMGLFRLGYPLIGRAILKFAGPPASTSFPIAMTLVCAFLLIILKPEYKREIANRPPDDSVPLISQNSEIRK</sequence>
<comment type="subcellular location">
    <subcellularLocation>
        <location evidence="1">Membrane</location>
        <topology evidence="1">Multi-pass membrane protein</topology>
    </subcellularLocation>
</comment>
<evidence type="ECO:0000256" key="2">
    <source>
        <dbReference type="ARBA" id="ARBA00022692"/>
    </source>
</evidence>